<accession>A0A0F9FM25</accession>
<evidence type="ECO:0000313" key="1">
    <source>
        <dbReference type="EMBL" id="KKL79566.1"/>
    </source>
</evidence>
<reference evidence="1" key="1">
    <citation type="journal article" date="2015" name="Nature">
        <title>Complex archaea that bridge the gap between prokaryotes and eukaryotes.</title>
        <authorList>
            <person name="Spang A."/>
            <person name="Saw J.H."/>
            <person name="Jorgensen S.L."/>
            <person name="Zaremba-Niedzwiedzka K."/>
            <person name="Martijn J."/>
            <person name="Lind A.E."/>
            <person name="van Eijk R."/>
            <person name="Schleper C."/>
            <person name="Guy L."/>
            <person name="Ettema T.J."/>
        </authorList>
    </citation>
    <scope>NUCLEOTIDE SEQUENCE</scope>
</reference>
<comment type="caution">
    <text evidence="1">The sequence shown here is derived from an EMBL/GenBank/DDBJ whole genome shotgun (WGS) entry which is preliminary data.</text>
</comment>
<dbReference type="EMBL" id="LAZR01023132">
    <property type="protein sequence ID" value="KKL79566.1"/>
    <property type="molecule type" value="Genomic_DNA"/>
</dbReference>
<gene>
    <name evidence="1" type="ORF">LCGC14_2013510</name>
</gene>
<name>A0A0F9FM25_9ZZZZ</name>
<sequence length="53" mass="6049">MNLKCPACSYEPNEDNILFIDIRGSSLHMKDSENRTKSVNLIGCPKCKNIFME</sequence>
<protein>
    <submittedName>
        <fullName evidence="1">Uncharacterized protein</fullName>
    </submittedName>
</protein>
<proteinExistence type="predicted"/>
<dbReference type="AlphaFoldDB" id="A0A0F9FM25"/>
<organism evidence="1">
    <name type="scientific">marine sediment metagenome</name>
    <dbReference type="NCBI Taxonomy" id="412755"/>
    <lineage>
        <taxon>unclassified sequences</taxon>
        <taxon>metagenomes</taxon>
        <taxon>ecological metagenomes</taxon>
    </lineage>
</organism>